<dbReference type="Pfam" id="PF09134">
    <property type="entry name" value="Invasin_D3"/>
    <property type="match status" value="1"/>
</dbReference>
<evidence type="ECO:0000259" key="2">
    <source>
        <dbReference type="Pfam" id="PF09134"/>
    </source>
</evidence>
<keyword evidence="4" id="KW-1185">Reference proteome</keyword>
<reference evidence="3" key="1">
    <citation type="submission" date="2023-06" db="EMBL/GenBank/DDBJ databases">
        <title>Genomic of Parafulvivirga corallium.</title>
        <authorList>
            <person name="Wang G."/>
        </authorList>
    </citation>
    <scope>NUCLEOTIDE SEQUENCE</scope>
    <source>
        <strain evidence="3">BMA10</strain>
    </source>
</reference>
<protein>
    <submittedName>
        <fullName evidence="3">Ig-like domain-containing protein</fullName>
    </submittedName>
</protein>
<accession>A0ABT8KL86</accession>
<name>A0ABT8KL86_9BACT</name>
<gene>
    <name evidence="3" type="ORF">QQ008_08945</name>
</gene>
<feature type="domain" description="Invasin" evidence="2">
    <location>
        <begin position="42"/>
        <end position="119"/>
    </location>
</feature>
<dbReference type="InterPro" id="IPR013783">
    <property type="entry name" value="Ig-like_fold"/>
</dbReference>
<dbReference type="Proteomes" id="UP001172082">
    <property type="component" value="Unassembled WGS sequence"/>
</dbReference>
<feature type="chain" id="PRO_5045683930" evidence="1">
    <location>
        <begin position="23"/>
        <end position="296"/>
    </location>
</feature>
<evidence type="ECO:0000256" key="1">
    <source>
        <dbReference type="SAM" id="SignalP"/>
    </source>
</evidence>
<proteinExistence type="predicted"/>
<organism evidence="3 4">
    <name type="scientific">Splendidivirga corallicola</name>
    <dbReference type="NCBI Taxonomy" id="3051826"/>
    <lineage>
        <taxon>Bacteria</taxon>
        <taxon>Pseudomonadati</taxon>
        <taxon>Bacteroidota</taxon>
        <taxon>Cytophagia</taxon>
        <taxon>Cytophagales</taxon>
        <taxon>Splendidivirgaceae</taxon>
        <taxon>Splendidivirga</taxon>
    </lineage>
</organism>
<dbReference type="InterPro" id="IPR015217">
    <property type="entry name" value="Invasin_dom_3"/>
</dbReference>
<dbReference type="InterPro" id="IPR008964">
    <property type="entry name" value="Invasin/intimin_cell_adhesion"/>
</dbReference>
<dbReference type="EMBL" id="JAUJEA010000003">
    <property type="protein sequence ID" value="MDN5201487.1"/>
    <property type="molecule type" value="Genomic_DNA"/>
</dbReference>
<dbReference type="RefSeq" id="WP_346751517.1">
    <property type="nucleotide sequence ID" value="NZ_JAUJEA010000003.1"/>
</dbReference>
<evidence type="ECO:0000313" key="4">
    <source>
        <dbReference type="Proteomes" id="UP001172082"/>
    </source>
</evidence>
<feature type="signal peptide" evidence="1">
    <location>
        <begin position="1"/>
        <end position="22"/>
    </location>
</feature>
<comment type="caution">
    <text evidence="3">The sequence shown here is derived from an EMBL/GenBank/DDBJ whole genome shotgun (WGS) entry which is preliminary data.</text>
</comment>
<keyword evidence="1" id="KW-0732">Signal</keyword>
<dbReference type="Gene3D" id="2.60.40.10">
    <property type="entry name" value="Immunoglobulins"/>
    <property type="match status" value="1"/>
</dbReference>
<evidence type="ECO:0000313" key="3">
    <source>
        <dbReference type="EMBL" id="MDN5201487.1"/>
    </source>
</evidence>
<dbReference type="SUPFAM" id="SSF49373">
    <property type="entry name" value="Invasin/intimin cell-adhesion fragments"/>
    <property type="match status" value="1"/>
</dbReference>
<sequence length="296" mass="32092">MKIRSFLIIVLIIVVSNELTLAQTPDASQSIVEVETPIFVGSNSKIKVTVKDARGNNITTAGIAVLLSSTSNNVTIVQPTDNRDGTHTGTITSSSAELITIVVTAAAVELDTKPTIQFVINSQEGPTNVVISKEKRTAIHTNFILPLFRFDRTNENISNPKFRTSVFSSLGAGINIARGELTTTMEINSKNDPVSSTFTNHFGAQFGVIFSSVSDNGENENFIGLLMGLTFLDMQVNWGYNFGTRGTDIEGHFFTLAYGIPIQKLTNKGSYIFGNKKRGILKQNNKNPKGTPATVL</sequence>